<dbReference type="PANTHER" id="PTHR11439">
    <property type="entry name" value="GAG-POL-RELATED RETROTRANSPOSON"/>
    <property type="match status" value="1"/>
</dbReference>
<organism evidence="1 2">
    <name type="scientific">Sesamum angolense</name>
    <dbReference type="NCBI Taxonomy" id="2727404"/>
    <lineage>
        <taxon>Eukaryota</taxon>
        <taxon>Viridiplantae</taxon>
        <taxon>Streptophyta</taxon>
        <taxon>Embryophyta</taxon>
        <taxon>Tracheophyta</taxon>
        <taxon>Spermatophyta</taxon>
        <taxon>Magnoliopsida</taxon>
        <taxon>eudicotyledons</taxon>
        <taxon>Gunneridae</taxon>
        <taxon>Pentapetalae</taxon>
        <taxon>asterids</taxon>
        <taxon>lamiids</taxon>
        <taxon>Lamiales</taxon>
        <taxon>Pedaliaceae</taxon>
        <taxon>Sesamum</taxon>
    </lineage>
</organism>
<evidence type="ECO:0000313" key="1">
    <source>
        <dbReference type="EMBL" id="KAK4409369.1"/>
    </source>
</evidence>
<dbReference type="Proteomes" id="UP001289374">
    <property type="component" value="Unassembled WGS sequence"/>
</dbReference>
<name>A0AAE2C538_9LAMI</name>
<dbReference type="AlphaFoldDB" id="A0AAE2C538"/>
<keyword evidence="2" id="KW-1185">Reference proteome</keyword>
<accession>A0AAE2C538</accession>
<dbReference type="PANTHER" id="PTHR11439:SF440">
    <property type="entry name" value="INTEGRASE CATALYTIC DOMAIN-CONTAINING PROTEIN"/>
    <property type="match status" value="1"/>
</dbReference>
<reference evidence="1" key="1">
    <citation type="submission" date="2020-06" db="EMBL/GenBank/DDBJ databases">
        <authorList>
            <person name="Li T."/>
            <person name="Hu X."/>
            <person name="Zhang T."/>
            <person name="Song X."/>
            <person name="Zhang H."/>
            <person name="Dai N."/>
            <person name="Sheng W."/>
            <person name="Hou X."/>
            <person name="Wei L."/>
        </authorList>
    </citation>
    <scope>NUCLEOTIDE SEQUENCE</scope>
    <source>
        <strain evidence="1">K16</strain>
        <tissue evidence="1">Leaf</tissue>
    </source>
</reference>
<reference evidence="1" key="2">
    <citation type="journal article" date="2024" name="Plant">
        <title>Genomic evolution and insights into agronomic trait innovations of Sesamum species.</title>
        <authorList>
            <person name="Miao H."/>
            <person name="Wang L."/>
            <person name="Qu L."/>
            <person name="Liu H."/>
            <person name="Sun Y."/>
            <person name="Le M."/>
            <person name="Wang Q."/>
            <person name="Wei S."/>
            <person name="Zheng Y."/>
            <person name="Lin W."/>
            <person name="Duan Y."/>
            <person name="Cao H."/>
            <person name="Xiong S."/>
            <person name="Wang X."/>
            <person name="Wei L."/>
            <person name="Li C."/>
            <person name="Ma Q."/>
            <person name="Ju M."/>
            <person name="Zhao R."/>
            <person name="Li G."/>
            <person name="Mu C."/>
            <person name="Tian Q."/>
            <person name="Mei H."/>
            <person name="Zhang T."/>
            <person name="Gao T."/>
            <person name="Zhang H."/>
        </authorList>
    </citation>
    <scope>NUCLEOTIDE SEQUENCE</scope>
    <source>
        <strain evidence="1">K16</strain>
    </source>
</reference>
<proteinExistence type="predicted"/>
<protein>
    <submittedName>
        <fullName evidence="1">Uncharacterized protein</fullName>
    </submittedName>
</protein>
<comment type="caution">
    <text evidence="1">The sequence shown here is derived from an EMBL/GenBank/DDBJ whole genome shotgun (WGS) entry which is preliminary data.</text>
</comment>
<evidence type="ECO:0000313" key="2">
    <source>
        <dbReference type="Proteomes" id="UP001289374"/>
    </source>
</evidence>
<dbReference type="EMBL" id="JACGWL010000001">
    <property type="protein sequence ID" value="KAK4409369.1"/>
    <property type="molecule type" value="Genomic_DNA"/>
</dbReference>
<gene>
    <name evidence="1" type="ORF">Sango_0009900</name>
</gene>
<sequence length="109" mass="12077">MYAMHCSRPDIAFVVCNPSIEHWKGIRRVFGYLKGIANLGFLYNIFPAVLESYSDASWITSIGNNKSTSGWSCILVGGAVAWASKKQNLFNTFYNGSRICCIGSNKQRG</sequence>